<dbReference type="SMART" id="SM00517">
    <property type="entry name" value="PolyA"/>
    <property type="match status" value="6"/>
</dbReference>
<proteinExistence type="predicted"/>
<dbReference type="PANTHER" id="PTHR46276">
    <property type="entry name" value="E3 UBIQUITIN-PROTEIN LIGASE UBR5"/>
    <property type="match status" value="1"/>
</dbReference>
<protein>
    <recommendedName>
        <fullName evidence="1">PABC domain-containing protein</fullName>
    </recommendedName>
</protein>
<dbReference type="InterPro" id="IPR002004">
    <property type="entry name" value="PABP_HYD_C"/>
</dbReference>
<dbReference type="PROSITE" id="PS51309">
    <property type="entry name" value="PABC"/>
    <property type="match status" value="3"/>
</dbReference>
<dbReference type="Proteomes" id="UP000275408">
    <property type="component" value="Unassembled WGS sequence"/>
</dbReference>
<feature type="domain" description="PABC" evidence="1">
    <location>
        <begin position="203"/>
        <end position="280"/>
    </location>
</feature>
<dbReference type="PANTHER" id="PTHR46276:SF1">
    <property type="entry name" value="E3 UBIQUITIN-PROTEIN LIGASE UBR5"/>
    <property type="match status" value="1"/>
</dbReference>
<dbReference type="AlphaFoldDB" id="A0A3M6U7D7"/>
<comment type="caution">
    <text evidence="2">The sequence shown here is derived from an EMBL/GenBank/DDBJ whole genome shotgun (WGS) entry which is preliminary data.</text>
</comment>
<dbReference type="EMBL" id="RCHS01002083">
    <property type="protein sequence ID" value="RMX49593.1"/>
    <property type="molecule type" value="Genomic_DNA"/>
</dbReference>
<dbReference type="GO" id="GO:0003723">
    <property type="term" value="F:RNA binding"/>
    <property type="evidence" value="ECO:0007669"/>
    <property type="project" value="InterPro"/>
</dbReference>
<evidence type="ECO:0000313" key="2">
    <source>
        <dbReference type="EMBL" id="RMX49593.1"/>
    </source>
</evidence>
<reference evidence="2 3" key="1">
    <citation type="journal article" date="2018" name="Sci. Rep.">
        <title>Comparative analysis of the Pocillopora damicornis genome highlights role of immune system in coral evolution.</title>
        <authorList>
            <person name="Cunning R."/>
            <person name="Bay R.A."/>
            <person name="Gillette P."/>
            <person name="Baker A.C."/>
            <person name="Traylor-Knowles N."/>
        </authorList>
    </citation>
    <scope>NUCLEOTIDE SEQUENCE [LARGE SCALE GENOMIC DNA]</scope>
    <source>
        <strain evidence="2">RSMAS</strain>
        <tissue evidence="2">Whole animal</tissue>
    </source>
</reference>
<feature type="domain" description="PABC" evidence="1">
    <location>
        <begin position="356"/>
        <end position="433"/>
    </location>
</feature>
<dbReference type="GO" id="GO:0034450">
    <property type="term" value="F:ubiquitin-ubiquitin ligase activity"/>
    <property type="evidence" value="ECO:0007669"/>
    <property type="project" value="TreeGrafter"/>
</dbReference>
<accession>A0A3M6U7D7</accession>
<dbReference type="GO" id="GO:0005737">
    <property type="term" value="C:cytoplasm"/>
    <property type="evidence" value="ECO:0007669"/>
    <property type="project" value="TreeGrafter"/>
</dbReference>
<organism evidence="2 3">
    <name type="scientific">Pocillopora damicornis</name>
    <name type="common">Cauliflower coral</name>
    <name type="synonym">Millepora damicornis</name>
    <dbReference type="NCBI Taxonomy" id="46731"/>
    <lineage>
        <taxon>Eukaryota</taxon>
        <taxon>Metazoa</taxon>
        <taxon>Cnidaria</taxon>
        <taxon>Anthozoa</taxon>
        <taxon>Hexacorallia</taxon>
        <taxon>Scleractinia</taxon>
        <taxon>Astrocoeniina</taxon>
        <taxon>Pocilloporidae</taxon>
        <taxon>Pocillopora</taxon>
    </lineage>
</organism>
<evidence type="ECO:0000313" key="3">
    <source>
        <dbReference type="Proteomes" id="UP000275408"/>
    </source>
</evidence>
<dbReference type="Pfam" id="PF00658">
    <property type="entry name" value="MLLE"/>
    <property type="match status" value="6"/>
</dbReference>
<sequence length="509" mass="57391">MLFKSLRNSPHPRKALAGIRHSLVSSLCRKMGNSLSEREKNEADFGEELYEIVQQIYPEHADYITGMLLELDCNELKRILTSTNREELLCKIHKAAGHVLPERGNSHVRDSSTDISDKSNKLERCSILPSESSTHHNDNFKTKQALGEQMYALIEEQYPDDAEKLTGILLEMDTQSLELMIKDSNLLEQKLGEIISLLENDSGQIKNSQTETAQRQCQDKTSIGEELYSLVSELGCDQADKITGMLLEMDAYDLEVLLRDQEVLKEKVNQALSALNNQSDISETVSPSTGQEDKAVYGEQLYYKICEWFPENADKISGMLLEMNIATLEMLLNDSAALQEKAAYAASILTSTKTNSETQHSLPPSEKSEAETIKRLEEKLYDIINDWYPGKAHKLTGMLMDIDSAALENLVLNKQILKEKVEGALAVLHRMEQTSSNREPTKHCSPGDSMKEELGEQLYVKIEESHSENADKITGMLLEMSVEDLHRLLKNPLELQEKIMLAENVLKID</sequence>
<dbReference type="GO" id="GO:0000209">
    <property type="term" value="P:protein polyubiquitination"/>
    <property type="evidence" value="ECO:0007669"/>
    <property type="project" value="TreeGrafter"/>
</dbReference>
<gene>
    <name evidence="2" type="ORF">pdam_00003046</name>
</gene>
<dbReference type="Gene3D" id="1.10.1900.10">
    <property type="entry name" value="c-terminal domain of poly(a) binding protein"/>
    <property type="match status" value="6"/>
</dbReference>
<dbReference type="InterPro" id="IPR036053">
    <property type="entry name" value="PABP-dom"/>
</dbReference>
<feature type="domain" description="PABC" evidence="1">
    <location>
        <begin position="434"/>
        <end position="509"/>
    </location>
</feature>
<evidence type="ECO:0000259" key="1">
    <source>
        <dbReference type="PROSITE" id="PS51309"/>
    </source>
</evidence>
<dbReference type="OrthoDB" id="19742at2759"/>
<keyword evidence="3" id="KW-1185">Reference proteome</keyword>
<name>A0A3M6U7D7_POCDA</name>
<dbReference type="SUPFAM" id="SSF63570">
    <property type="entry name" value="PABC (PABP) domain"/>
    <property type="match status" value="6"/>
</dbReference>
<dbReference type="GO" id="GO:0005634">
    <property type="term" value="C:nucleus"/>
    <property type="evidence" value="ECO:0007669"/>
    <property type="project" value="TreeGrafter"/>
</dbReference>
<dbReference type="GO" id="GO:0090263">
    <property type="term" value="P:positive regulation of canonical Wnt signaling pathway"/>
    <property type="evidence" value="ECO:0007669"/>
    <property type="project" value="TreeGrafter"/>
</dbReference>
<dbReference type="STRING" id="46731.A0A3M6U7D7"/>